<dbReference type="AlphaFoldDB" id="A0AAQ3Y6N9"/>
<evidence type="ECO:0000313" key="1">
    <source>
        <dbReference type="EMBL" id="WYK01242.1"/>
    </source>
</evidence>
<dbReference type="RefSeq" id="WP_086314764.1">
    <property type="nucleotide sequence ID" value="NZ_CP147244.1"/>
</dbReference>
<name>A0AAQ3Y6N9_9ENTE</name>
<reference evidence="1 2" key="2">
    <citation type="submission" date="2024-03" db="EMBL/GenBank/DDBJ databases">
        <title>The Genome Sequence of Enterococcus sp. DIV0205d.</title>
        <authorList>
            <consortium name="The Broad Institute Genomics Platform"/>
            <consortium name="The Broad Institute Microbial Omics Core"/>
            <consortium name="The Broad Institute Genomic Center for Infectious Diseases"/>
            <person name="Earl A."/>
            <person name="Manson A."/>
            <person name="Gilmore M."/>
            <person name="Schwartman J."/>
            <person name="Shea T."/>
            <person name="Abouelleil A."/>
            <person name="Cao P."/>
            <person name="Chapman S."/>
            <person name="Cusick C."/>
            <person name="Young S."/>
            <person name="Neafsey D."/>
            <person name="Nusbaum C."/>
            <person name="Birren B."/>
        </authorList>
    </citation>
    <scope>NUCLEOTIDE SEQUENCE [LARGE SCALE GENOMIC DNA]</scope>
    <source>
        <strain evidence="1 2">7F3_DIV0205</strain>
    </source>
</reference>
<dbReference type="Proteomes" id="UP000194948">
    <property type="component" value="Chromosome"/>
</dbReference>
<accession>A0AAQ3Y6N9</accession>
<protein>
    <submittedName>
        <fullName evidence="1">Uncharacterized protein</fullName>
    </submittedName>
</protein>
<evidence type="ECO:0000313" key="2">
    <source>
        <dbReference type="Proteomes" id="UP000194948"/>
    </source>
</evidence>
<sequence length="127" mass="15051">MEWKNLETQSDIDELMQSLDNFHDSCIKDLKYTSGTYVDEDFSMIMNTDPVVNLFIQRQSEFMTTIEFCLEGVNQFHINNILDSTLEIFEASFFEKDGNFYWYSSDDIEDETATSFICKKIKWRELS</sequence>
<keyword evidence="2" id="KW-1185">Reference proteome</keyword>
<gene>
    <name evidence="1" type="ORF">A5821_002379</name>
</gene>
<reference evidence="2" key="1">
    <citation type="submission" date="2017-05" db="EMBL/GenBank/DDBJ databases">
        <title>The Genome Sequence of EEnterococcus faecalis 9F2_4866.</title>
        <authorList>
            <consortium name="The Broad Institute Genomics Platform"/>
            <consortium name="The Broad Institute Genomic Center for Infectious Diseases"/>
            <person name="Earl A."/>
            <person name="Manson A."/>
            <person name="Schwartman J."/>
            <person name="Gilmore M."/>
            <person name="Abouelleil A."/>
            <person name="Cao P."/>
            <person name="Chapman S."/>
            <person name="Cusick C."/>
            <person name="Shea T."/>
            <person name="Young S."/>
            <person name="Neafsey D."/>
            <person name="Nusbaum C."/>
            <person name="Birren B."/>
        </authorList>
    </citation>
    <scope>NUCLEOTIDE SEQUENCE [LARGE SCALE GENOMIC DNA]</scope>
    <source>
        <strain evidence="2">7F3_DIV0205</strain>
    </source>
</reference>
<dbReference type="EMBL" id="CP147244">
    <property type="protein sequence ID" value="WYK01242.1"/>
    <property type="molecule type" value="Genomic_DNA"/>
</dbReference>
<proteinExistence type="predicted"/>
<organism evidence="1 2">
    <name type="scientific">Candidatus Enterococcus palustris</name>
    <dbReference type="NCBI Taxonomy" id="1834189"/>
    <lineage>
        <taxon>Bacteria</taxon>
        <taxon>Bacillati</taxon>
        <taxon>Bacillota</taxon>
        <taxon>Bacilli</taxon>
        <taxon>Lactobacillales</taxon>
        <taxon>Enterococcaceae</taxon>
        <taxon>Enterococcus</taxon>
    </lineage>
</organism>